<dbReference type="GO" id="GO:0051539">
    <property type="term" value="F:4 iron, 4 sulfur cluster binding"/>
    <property type="evidence" value="ECO:0007669"/>
    <property type="project" value="UniProtKB-KW"/>
</dbReference>
<dbReference type="PANTHER" id="PTHR11493">
    <property type="entry name" value="SULFITE REDUCTASE [NADPH] SUBUNIT BETA-RELATED"/>
    <property type="match status" value="1"/>
</dbReference>
<gene>
    <name evidence="9" type="primary">asrC</name>
    <name evidence="9" type="ORF">NO1_0207</name>
</gene>
<keyword evidence="5" id="KW-0560">Oxidoreductase</keyword>
<dbReference type="InterPro" id="IPR045854">
    <property type="entry name" value="NO2/SO3_Rdtase_4Fe4S_sf"/>
</dbReference>
<dbReference type="GO" id="GO:0046872">
    <property type="term" value="F:metal ion binding"/>
    <property type="evidence" value="ECO:0007669"/>
    <property type="project" value="UniProtKB-KW"/>
</dbReference>
<dbReference type="Gene3D" id="3.30.413.10">
    <property type="entry name" value="Sulfite Reductase Hemoprotein, domain 1"/>
    <property type="match status" value="1"/>
</dbReference>
<evidence type="ECO:0000256" key="2">
    <source>
        <dbReference type="ARBA" id="ARBA00022485"/>
    </source>
</evidence>
<evidence type="ECO:0000313" key="9">
    <source>
        <dbReference type="EMBL" id="GBR72711.1"/>
    </source>
</evidence>
<dbReference type="PROSITE" id="PS00198">
    <property type="entry name" value="4FE4S_FER_1"/>
    <property type="match status" value="2"/>
</dbReference>
<evidence type="ECO:0000256" key="3">
    <source>
        <dbReference type="ARBA" id="ARBA00022617"/>
    </source>
</evidence>
<keyword evidence="3" id="KW-0349">Heme</keyword>
<feature type="domain" description="4Fe-4S ferredoxin-type" evidence="8">
    <location>
        <begin position="187"/>
        <end position="215"/>
    </location>
</feature>
<reference evidence="9 10" key="1">
    <citation type="journal article" date="2019" name="ISME J.">
        <title>Genome analyses of uncultured TG2/ZB3 bacteria in 'Margulisbacteria' specifically attached to ectosymbiotic spirochetes of protists in the termite gut.</title>
        <authorList>
            <person name="Utami Y.D."/>
            <person name="Kuwahara H."/>
            <person name="Igai K."/>
            <person name="Murakami T."/>
            <person name="Sugaya K."/>
            <person name="Morikawa T."/>
            <person name="Nagura Y."/>
            <person name="Yuki M."/>
            <person name="Deevong P."/>
            <person name="Inoue T."/>
            <person name="Kihara K."/>
            <person name="Lo N."/>
            <person name="Yamada A."/>
            <person name="Ohkuma M."/>
            <person name="Hongoh Y."/>
        </authorList>
    </citation>
    <scope>NUCLEOTIDE SEQUENCE [LARGE SCALE GENOMIC DNA]</scope>
    <source>
        <strain evidence="9">NkOx7-01</strain>
    </source>
</reference>
<dbReference type="SUPFAM" id="SSF54862">
    <property type="entry name" value="4Fe-4S ferredoxins"/>
    <property type="match status" value="1"/>
</dbReference>
<dbReference type="PROSITE" id="PS00365">
    <property type="entry name" value="NIR_SIR"/>
    <property type="match status" value="1"/>
</dbReference>
<evidence type="ECO:0000256" key="4">
    <source>
        <dbReference type="ARBA" id="ARBA00022723"/>
    </source>
</evidence>
<dbReference type="InterPro" id="IPR045169">
    <property type="entry name" value="NO2/SO3_Rdtase_4Fe4S_prot"/>
</dbReference>
<evidence type="ECO:0000256" key="6">
    <source>
        <dbReference type="ARBA" id="ARBA00023004"/>
    </source>
</evidence>
<dbReference type="InterPro" id="IPR017900">
    <property type="entry name" value="4Fe4S_Fe_S_CS"/>
</dbReference>
<dbReference type="PROSITE" id="PS51379">
    <property type="entry name" value="4FE4S_FER_2"/>
    <property type="match status" value="2"/>
</dbReference>
<dbReference type="Proteomes" id="UP000269352">
    <property type="component" value="Unassembled WGS sequence"/>
</dbReference>
<evidence type="ECO:0000256" key="7">
    <source>
        <dbReference type="ARBA" id="ARBA00023014"/>
    </source>
</evidence>
<dbReference type="SUPFAM" id="SSF55124">
    <property type="entry name" value="Nitrite/Sulfite reductase N-terminal domain-like"/>
    <property type="match status" value="1"/>
</dbReference>
<dbReference type="SUPFAM" id="SSF56014">
    <property type="entry name" value="Nitrite and sulphite reductase 4Fe-4S domain-like"/>
    <property type="match status" value="1"/>
</dbReference>
<accession>A0A388T7W0</accession>
<dbReference type="Pfam" id="PF03460">
    <property type="entry name" value="NIR_SIR_ferr"/>
    <property type="match status" value="1"/>
</dbReference>
<dbReference type="InterPro" id="IPR006067">
    <property type="entry name" value="NO2/SO3_Rdtase_4Fe4S_dom"/>
</dbReference>
<dbReference type="GO" id="GO:0016002">
    <property type="term" value="F:sulfite reductase activity"/>
    <property type="evidence" value="ECO:0007669"/>
    <property type="project" value="TreeGrafter"/>
</dbReference>
<proteinExistence type="inferred from homology"/>
<dbReference type="PANTHER" id="PTHR11493:SF54">
    <property type="entry name" value="ANAEROBIC SULFITE REDUCTASE SUBUNIT C"/>
    <property type="match status" value="1"/>
</dbReference>
<keyword evidence="7" id="KW-0411">Iron-sulfur</keyword>
<evidence type="ECO:0000313" key="10">
    <source>
        <dbReference type="Proteomes" id="UP000269352"/>
    </source>
</evidence>
<evidence type="ECO:0000256" key="5">
    <source>
        <dbReference type="ARBA" id="ARBA00023002"/>
    </source>
</evidence>
<keyword evidence="6" id="KW-0408">Iron</keyword>
<dbReference type="PRINTS" id="PR00397">
    <property type="entry name" value="SIROHAEM"/>
</dbReference>
<protein>
    <submittedName>
        <fullName evidence="9">Anaerobic sulfite reductase subunit C</fullName>
    </submittedName>
</protein>
<dbReference type="InterPro" id="IPR006066">
    <property type="entry name" value="NO2/SO3_Rdtase_FeS/sirohaem_BS"/>
</dbReference>
<dbReference type="InterPro" id="IPR036136">
    <property type="entry name" value="Nit/Sulf_reduc_fer-like_dom_sf"/>
</dbReference>
<organism evidence="9 10">
    <name type="scientific">Termititenax aidoneus</name>
    <dbReference type="NCBI Taxonomy" id="2218524"/>
    <lineage>
        <taxon>Bacteria</taxon>
        <taxon>Bacillati</taxon>
        <taxon>Candidatus Margulisiibacteriota</taxon>
        <taxon>Candidatus Termititenacia</taxon>
        <taxon>Candidatus Termititenacales</taxon>
        <taxon>Candidatus Termititenacaceae</taxon>
        <taxon>Candidatus Termititenax</taxon>
    </lineage>
</organism>
<evidence type="ECO:0000259" key="8">
    <source>
        <dbReference type="PROSITE" id="PS51379"/>
    </source>
</evidence>
<keyword evidence="4" id="KW-0479">Metal-binding</keyword>
<dbReference type="GO" id="GO:0000103">
    <property type="term" value="P:sulfate assimilation"/>
    <property type="evidence" value="ECO:0007669"/>
    <property type="project" value="TreeGrafter"/>
</dbReference>
<dbReference type="InterPro" id="IPR017896">
    <property type="entry name" value="4Fe4S_Fe-S-bd"/>
</dbReference>
<dbReference type="InterPro" id="IPR005117">
    <property type="entry name" value="NiRdtase/SiRdtase_haem-b_fer"/>
</dbReference>
<dbReference type="GO" id="GO:0009337">
    <property type="term" value="C:sulfite reductase complex (NADPH)"/>
    <property type="evidence" value="ECO:0007669"/>
    <property type="project" value="TreeGrafter"/>
</dbReference>
<dbReference type="GO" id="GO:0050311">
    <property type="term" value="F:sulfite reductase (ferredoxin) activity"/>
    <property type="evidence" value="ECO:0007669"/>
    <property type="project" value="TreeGrafter"/>
</dbReference>
<dbReference type="GO" id="GO:0020037">
    <property type="term" value="F:heme binding"/>
    <property type="evidence" value="ECO:0007669"/>
    <property type="project" value="InterPro"/>
</dbReference>
<dbReference type="Pfam" id="PF00037">
    <property type="entry name" value="Fer4"/>
    <property type="match status" value="2"/>
</dbReference>
<comment type="caution">
    <text evidence="9">The sequence shown here is derived from an EMBL/GenBank/DDBJ whole genome shotgun (WGS) entry which is preliminary data.</text>
</comment>
<dbReference type="EMBL" id="BGZN01000002">
    <property type="protein sequence ID" value="GBR72711.1"/>
    <property type="molecule type" value="Genomic_DNA"/>
</dbReference>
<dbReference type="Pfam" id="PF01077">
    <property type="entry name" value="NIR_SIR"/>
    <property type="match status" value="1"/>
</dbReference>
<name>A0A388T7W0_TERA1</name>
<dbReference type="Gene3D" id="3.30.70.20">
    <property type="match status" value="1"/>
</dbReference>
<feature type="domain" description="4Fe-4S ferredoxin-type" evidence="8">
    <location>
        <begin position="157"/>
        <end position="186"/>
    </location>
</feature>
<sequence length="288" mass="32102">MPELDAAELKKVGTIQQRDKAYFVLRLRLAGGNTNAQDLQTVAEIARQYGRGEVHLSTRQGIEIPYVPAEKVLAARQALEQAGLQMGACGPRIRVVVACQGQEICKWGIIDTKSIARKLDAEYFGQDTPHKFKFGVTGCPHNCAKASENDIGIMGGIRPEWQPDNCTQCGLCVSVCPTQAIIQDSAQFTLNEEKCIYCSICTSLCPQNSWRRQAEGYLLTIGGTMGKQQRLGDKLTGLLTDLDTVYKLIKKTVEYYRRHGRKRERFGQTIDRLGLAQVREELLDGLYD</sequence>
<keyword evidence="2" id="KW-0004">4Fe-4S</keyword>
<keyword evidence="10" id="KW-1185">Reference proteome</keyword>
<dbReference type="AlphaFoldDB" id="A0A388T7W0"/>
<evidence type="ECO:0000256" key="1">
    <source>
        <dbReference type="ARBA" id="ARBA00010429"/>
    </source>
</evidence>
<comment type="similarity">
    <text evidence="1">Belongs to the nitrite and sulfite reductase 4Fe-4S domain family.</text>
</comment>